<reference evidence="1 2" key="1">
    <citation type="submission" date="2016-03" db="EMBL/GenBank/DDBJ databases">
        <authorList>
            <person name="Ploux O."/>
        </authorList>
    </citation>
    <scope>NUCLEOTIDE SEQUENCE [LARGE SCALE GENOMIC DNA]</scope>
    <source>
        <strain evidence="1 2">R-45378</strain>
    </source>
</reference>
<accession>A0A177N1J7</accession>
<gene>
    <name evidence="1" type="ORF">A1507_19660</name>
</gene>
<evidence type="ECO:0000313" key="1">
    <source>
        <dbReference type="EMBL" id="OAI11816.1"/>
    </source>
</evidence>
<comment type="caution">
    <text evidence="1">The sequence shown here is derived from an EMBL/GenBank/DDBJ whole genome shotgun (WGS) entry which is preliminary data.</text>
</comment>
<dbReference type="EMBL" id="LUUJ01000116">
    <property type="protein sequence ID" value="OAI11816.1"/>
    <property type="molecule type" value="Genomic_DNA"/>
</dbReference>
<organism evidence="1 2">
    <name type="scientific">Methylomonas koyamae</name>
    <dbReference type="NCBI Taxonomy" id="702114"/>
    <lineage>
        <taxon>Bacteria</taxon>
        <taxon>Pseudomonadati</taxon>
        <taxon>Pseudomonadota</taxon>
        <taxon>Gammaproteobacteria</taxon>
        <taxon>Methylococcales</taxon>
        <taxon>Methylococcaceae</taxon>
        <taxon>Methylomonas</taxon>
    </lineage>
</organism>
<protein>
    <submittedName>
        <fullName evidence="1">Uncharacterized protein</fullName>
    </submittedName>
</protein>
<name>A0A177N1J7_9GAMM</name>
<proteinExistence type="predicted"/>
<dbReference type="Proteomes" id="UP000077857">
    <property type="component" value="Unassembled WGS sequence"/>
</dbReference>
<evidence type="ECO:0000313" key="2">
    <source>
        <dbReference type="Proteomes" id="UP000077857"/>
    </source>
</evidence>
<dbReference type="AlphaFoldDB" id="A0A177N1J7"/>
<sequence>MTACSAKGYRGPELPDNQVATIELKAPALSKVPRFWAFPLNMLLWFSEDWNETSWGPNIFVGYIELDDPDAGTWDVDASNKVKLDRFSKVYVRPGTRSVRTMETAFVEKTVAGDTTYQTGSCECTEQETNNQKQKVCEKKTTSSTPYIVTERDTTCTLVFHAFAGQTYRAFNRNGRLMLQYPDGKIDNDAMCQSQDRSRRTYESVDSTSQCTP</sequence>